<dbReference type="Pfam" id="PF00403">
    <property type="entry name" value="HMA"/>
    <property type="match status" value="1"/>
</dbReference>
<keyword evidence="2" id="KW-1278">Translocase</keyword>
<proteinExistence type="predicted"/>
<dbReference type="Gene3D" id="3.30.70.100">
    <property type="match status" value="1"/>
</dbReference>
<dbReference type="InterPro" id="IPR006121">
    <property type="entry name" value="HMA_dom"/>
</dbReference>
<dbReference type="FunFam" id="3.30.70.100:FF:000001">
    <property type="entry name" value="ATPase copper transporting beta"/>
    <property type="match status" value="1"/>
</dbReference>
<feature type="compositionally biased region" description="Gly residues" evidence="3">
    <location>
        <begin position="223"/>
        <end position="232"/>
    </location>
</feature>
<dbReference type="Proteomes" id="UP000054498">
    <property type="component" value="Unassembled WGS sequence"/>
</dbReference>
<dbReference type="KEGG" id="mng:MNEG_8280"/>
<dbReference type="PROSITE" id="PS50846">
    <property type="entry name" value="HMA_2"/>
    <property type="match status" value="1"/>
</dbReference>
<dbReference type="PANTHER" id="PTHR43520:SF8">
    <property type="entry name" value="P-TYPE CU(+) TRANSPORTER"/>
    <property type="match status" value="1"/>
</dbReference>
<feature type="compositionally biased region" description="Low complexity" evidence="3">
    <location>
        <begin position="148"/>
        <end position="172"/>
    </location>
</feature>
<dbReference type="EC" id="3.6.3.4" evidence="5"/>
<dbReference type="STRING" id="145388.A0A0D2MG62"/>
<dbReference type="PANTHER" id="PTHR43520">
    <property type="entry name" value="ATP7, ISOFORM B"/>
    <property type="match status" value="1"/>
</dbReference>
<evidence type="ECO:0000256" key="2">
    <source>
        <dbReference type="ARBA" id="ARBA00022967"/>
    </source>
</evidence>
<keyword evidence="1" id="KW-0479">Metal-binding</keyword>
<evidence type="ECO:0000313" key="5">
    <source>
        <dbReference type="EMBL" id="KIY99681.1"/>
    </source>
</evidence>
<feature type="region of interest" description="Disordered" evidence="3">
    <location>
        <begin position="389"/>
        <end position="436"/>
    </location>
</feature>
<feature type="domain" description="HMA" evidence="4">
    <location>
        <begin position="262"/>
        <end position="328"/>
    </location>
</feature>
<name>A0A0D2MG62_9CHLO</name>
<accession>A0A0D2MG62</accession>
<sequence>MKAGSGCCNPAQPTDVATGDNGLAQRAPCACFVTGEACGCDQVALSGKPGAAPVVYVCACDCSTCACNDAETLQQVHEIGAADAAIGPGGLLLTLGAPRPGELAARWRGAAAALLAAAPGLEVDAVRLRGAGDQLQVLLRQSAAPAEPQALSRPQQPSQQQQQQQQQQQLHPAAALLSRLSDLGLQLRGQEPAAGAPDWLARLFGAAAPPPGVTIRLDATGTPRGGGPSGGGRAHDVAAEAPAPSSAEALLQEPLPSAPEAGRLVASIGGMTCSMCASAVEDAVRQVPGVLSVVVNLATNSATITYDPAATGPRACLEAVESAGFDAYPAPDGDASGLGAAAAAAARESARWRRRLVASAALSVPLAVLSMLAMAPALSEVMEGHQAMGMGTQSGGIDGSDGGMHGMAGDGSAAGHPSPAPAPAKSPAVLPALAAP</sequence>
<reference evidence="5 6" key="1">
    <citation type="journal article" date="2013" name="BMC Genomics">
        <title>Reconstruction of the lipid metabolism for the microalga Monoraphidium neglectum from its genome sequence reveals characteristics suitable for biofuel production.</title>
        <authorList>
            <person name="Bogen C."/>
            <person name="Al-Dilaimi A."/>
            <person name="Albersmeier A."/>
            <person name="Wichmann J."/>
            <person name="Grundmann M."/>
            <person name="Rupp O."/>
            <person name="Lauersen K.J."/>
            <person name="Blifernez-Klassen O."/>
            <person name="Kalinowski J."/>
            <person name="Goesmann A."/>
            <person name="Mussgnug J.H."/>
            <person name="Kruse O."/>
        </authorList>
    </citation>
    <scope>NUCLEOTIDE SEQUENCE [LARGE SCALE GENOMIC DNA]</scope>
    <source>
        <strain evidence="5 6">SAG 48.87</strain>
    </source>
</reference>
<dbReference type="EMBL" id="KK101774">
    <property type="protein sequence ID" value="KIY99681.1"/>
    <property type="molecule type" value="Genomic_DNA"/>
</dbReference>
<dbReference type="GO" id="GO:0016787">
    <property type="term" value="F:hydrolase activity"/>
    <property type="evidence" value="ECO:0007669"/>
    <property type="project" value="UniProtKB-KW"/>
</dbReference>
<gene>
    <name evidence="5" type="ORF">MNEG_8280</name>
</gene>
<dbReference type="RefSeq" id="XP_013898701.1">
    <property type="nucleotide sequence ID" value="XM_014043247.1"/>
</dbReference>
<dbReference type="GeneID" id="25741156"/>
<dbReference type="GO" id="GO:0043682">
    <property type="term" value="F:P-type divalent copper transporter activity"/>
    <property type="evidence" value="ECO:0007669"/>
    <property type="project" value="TreeGrafter"/>
</dbReference>
<dbReference type="OrthoDB" id="432719at2759"/>
<dbReference type="GO" id="GO:0016020">
    <property type="term" value="C:membrane"/>
    <property type="evidence" value="ECO:0007669"/>
    <property type="project" value="TreeGrafter"/>
</dbReference>
<dbReference type="InterPro" id="IPR036163">
    <property type="entry name" value="HMA_dom_sf"/>
</dbReference>
<evidence type="ECO:0000256" key="1">
    <source>
        <dbReference type="ARBA" id="ARBA00022723"/>
    </source>
</evidence>
<keyword evidence="6" id="KW-1185">Reference proteome</keyword>
<evidence type="ECO:0000259" key="4">
    <source>
        <dbReference type="PROSITE" id="PS50846"/>
    </source>
</evidence>
<dbReference type="GO" id="GO:0055070">
    <property type="term" value="P:copper ion homeostasis"/>
    <property type="evidence" value="ECO:0007669"/>
    <property type="project" value="TreeGrafter"/>
</dbReference>
<evidence type="ECO:0000313" key="6">
    <source>
        <dbReference type="Proteomes" id="UP000054498"/>
    </source>
</evidence>
<feature type="compositionally biased region" description="Gly residues" evidence="3">
    <location>
        <begin position="392"/>
        <end position="409"/>
    </location>
</feature>
<dbReference type="GO" id="GO:0005507">
    <property type="term" value="F:copper ion binding"/>
    <property type="evidence" value="ECO:0007669"/>
    <property type="project" value="TreeGrafter"/>
</dbReference>
<protein>
    <submittedName>
        <fullName evidence="5">Cu2+-exporting ATPase</fullName>
        <ecNumber evidence="5">3.6.3.4</ecNumber>
    </submittedName>
</protein>
<dbReference type="AlphaFoldDB" id="A0A0D2MG62"/>
<feature type="region of interest" description="Disordered" evidence="3">
    <location>
        <begin position="143"/>
        <end position="172"/>
    </location>
</feature>
<dbReference type="CDD" id="cd00371">
    <property type="entry name" value="HMA"/>
    <property type="match status" value="1"/>
</dbReference>
<feature type="region of interest" description="Disordered" evidence="3">
    <location>
        <begin position="214"/>
        <end position="237"/>
    </location>
</feature>
<feature type="compositionally biased region" description="Low complexity" evidence="3">
    <location>
        <begin position="425"/>
        <end position="436"/>
    </location>
</feature>
<organism evidence="5 6">
    <name type="scientific">Monoraphidium neglectum</name>
    <dbReference type="NCBI Taxonomy" id="145388"/>
    <lineage>
        <taxon>Eukaryota</taxon>
        <taxon>Viridiplantae</taxon>
        <taxon>Chlorophyta</taxon>
        <taxon>core chlorophytes</taxon>
        <taxon>Chlorophyceae</taxon>
        <taxon>CS clade</taxon>
        <taxon>Sphaeropleales</taxon>
        <taxon>Selenastraceae</taxon>
        <taxon>Monoraphidium</taxon>
    </lineage>
</organism>
<evidence type="ECO:0000256" key="3">
    <source>
        <dbReference type="SAM" id="MobiDB-lite"/>
    </source>
</evidence>
<keyword evidence="5" id="KW-0378">Hydrolase</keyword>
<dbReference type="SUPFAM" id="SSF55008">
    <property type="entry name" value="HMA, heavy metal-associated domain"/>
    <property type="match status" value="1"/>
</dbReference>